<evidence type="ECO:0000313" key="2">
    <source>
        <dbReference type="Proteomes" id="UP000008731"/>
    </source>
</evidence>
<dbReference type="EMBL" id="HM004124">
    <property type="protein sequence ID" value="ADG60047.1"/>
    <property type="molecule type" value="Genomic_DNA"/>
</dbReference>
<accession>E5EPT1</accession>
<name>E5EPT1_9CAUD</name>
<dbReference type="RefSeq" id="YP_004010284.1">
    <property type="nucleotide sequence ID" value="NC_014663.1"/>
</dbReference>
<organism evidence="1 2">
    <name type="scientific">Acinetobacter phage Acj9</name>
    <dbReference type="NCBI Taxonomy" id="760939"/>
    <lineage>
        <taxon>Viruses</taxon>
        <taxon>Duplodnaviria</taxon>
        <taxon>Heunggongvirae</taxon>
        <taxon>Uroviricota</taxon>
        <taxon>Caudoviricetes</taxon>
        <taxon>Pantevenvirales</taxon>
        <taxon>Straboviridae</taxon>
        <taxon>Twarogvirinae</taxon>
        <taxon>Acajnonavirus</taxon>
        <taxon>Acajnonavirus acj9</taxon>
    </lineage>
</organism>
<sequence>MSFLQLVIRSLTMKRLGYIFESEEQASAAFNLYAYQIRTLCPNNRVEIDYINKIVKNNTCRTEEHYLCKVEFLKSDVEFFRCLSYFGTPCQMTKEKYEQINVKKQFT</sequence>
<dbReference type="GeneID" id="9926581"/>
<reference evidence="1 2" key="1">
    <citation type="journal article" date="2010" name="Virol. J.">
        <title>Genomes of the T4-related bacteriophages as windows on microbial genome evolution.</title>
        <authorList>
            <person name="Petrov V.M."/>
            <person name="Ratnayaka S."/>
            <person name="Nolan J.M."/>
            <person name="Miller E.S."/>
            <person name="Karam J.D."/>
        </authorList>
    </citation>
    <scope>NUCLEOTIDE SEQUENCE [LARGE SCALE GENOMIC DNA]</scope>
</reference>
<gene>
    <name evidence="1" type="ORF">Acj9p147</name>
</gene>
<dbReference type="Proteomes" id="UP000008731">
    <property type="component" value="Segment"/>
</dbReference>
<keyword evidence="2" id="KW-1185">Reference proteome</keyword>
<protein>
    <submittedName>
        <fullName evidence="1">Uncharacterized protein</fullName>
    </submittedName>
</protein>
<evidence type="ECO:0000313" key="1">
    <source>
        <dbReference type="EMBL" id="ADG60047.1"/>
    </source>
</evidence>
<proteinExistence type="predicted"/>
<dbReference type="KEGG" id="vg:9926581"/>